<keyword evidence="10 13" id="KW-0503">Monooxygenase</keyword>
<dbReference type="InterPro" id="IPR001128">
    <property type="entry name" value="Cyt_P450"/>
</dbReference>
<evidence type="ECO:0000256" key="12">
    <source>
        <dbReference type="PIRSR" id="PIRSR602401-1"/>
    </source>
</evidence>
<dbReference type="InterPro" id="IPR036396">
    <property type="entry name" value="Cyt_P450_sf"/>
</dbReference>
<accession>A0A2J6RJ89</accession>
<dbReference type="STRING" id="1149755.A0A2J6RJ89"/>
<evidence type="ECO:0000256" key="1">
    <source>
        <dbReference type="ARBA" id="ARBA00001971"/>
    </source>
</evidence>
<evidence type="ECO:0000256" key="9">
    <source>
        <dbReference type="ARBA" id="ARBA00023004"/>
    </source>
</evidence>
<evidence type="ECO:0000256" key="8">
    <source>
        <dbReference type="ARBA" id="ARBA00023002"/>
    </source>
</evidence>
<evidence type="ECO:0000256" key="13">
    <source>
        <dbReference type="RuleBase" id="RU000461"/>
    </source>
</evidence>
<evidence type="ECO:0000256" key="3">
    <source>
        <dbReference type="ARBA" id="ARBA00010617"/>
    </source>
</evidence>
<comment type="similarity">
    <text evidence="3 13">Belongs to the cytochrome P450 family.</text>
</comment>
<dbReference type="InterPro" id="IPR017972">
    <property type="entry name" value="Cyt_P450_CS"/>
</dbReference>
<gene>
    <name evidence="15" type="ORF">L207DRAFT_514441</name>
</gene>
<dbReference type="CDD" id="cd11062">
    <property type="entry name" value="CYP58-like"/>
    <property type="match status" value="1"/>
</dbReference>
<dbReference type="Pfam" id="PF00067">
    <property type="entry name" value="p450"/>
    <property type="match status" value="1"/>
</dbReference>
<proteinExistence type="inferred from homology"/>
<evidence type="ECO:0000256" key="11">
    <source>
        <dbReference type="ARBA" id="ARBA00023136"/>
    </source>
</evidence>
<evidence type="ECO:0000313" key="16">
    <source>
        <dbReference type="Proteomes" id="UP000235786"/>
    </source>
</evidence>
<keyword evidence="6 12" id="KW-0479">Metal-binding</keyword>
<keyword evidence="5 14" id="KW-0812">Transmembrane</keyword>
<evidence type="ECO:0000256" key="2">
    <source>
        <dbReference type="ARBA" id="ARBA00004167"/>
    </source>
</evidence>
<sequence length="518" mass="59471">MTLLPLTLTLPLAPLLITIIATLLLYPITLALYRLYFHPLAKFPGPKLAAVTDWYEFYFDVVKRGQFMWEIGRMHDLYGPIVRINPEELHINDPEYYEKLYSGKRDKYARWVDLGATPGASFSTVGHEHHRLRRGALNAFFSKRAVVALEPVIQGKVGRLLGRFGGVMGTGEVVRVDAAFTALTMDVISQYSFARDDDYLSEPDFKLQWKETLIGAFEGGALLRQFPWMLRVMNLFPDAWVAWMNPSMKLMLDWKAGVRARVKPILDGTEKEEEGKGHRSIFHELRDCNLPREEKTVGRLCDEGQILTGAGTETTATTLTQITFFLLEDRGILEKLRSELRTVMPTKDSEISVTRLEQLPYLSAVISEGLRISIGVTARLPRIATDEILKYKEWVIPFRTPVSESGYFILMNETIFPEPSKFRPERWLKDSKYNRSLEKYLVNFGKGTRQCVGMNLAYAELYLTIARVFRKYELELFETTIEDIEMAHDFFAPVPRLDSKGVRIRVVGEVKEQYGWLL</sequence>
<dbReference type="Proteomes" id="UP000235786">
    <property type="component" value="Unassembled WGS sequence"/>
</dbReference>
<keyword evidence="7 14" id="KW-1133">Transmembrane helix</keyword>
<keyword evidence="11 14" id="KW-0472">Membrane</keyword>
<dbReference type="PROSITE" id="PS00086">
    <property type="entry name" value="CYTOCHROME_P450"/>
    <property type="match status" value="1"/>
</dbReference>
<protein>
    <submittedName>
        <fullName evidence="15">Cytochrome P450</fullName>
    </submittedName>
</protein>
<dbReference type="GO" id="GO:0005506">
    <property type="term" value="F:iron ion binding"/>
    <property type="evidence" value="ECO:0007669"/>
    <property type="project" value="InterPro"/>
</dbReference>
<feature type="transmembrane region" description="Helical" evidence="14">
    <location>
        <begin position="12"/>
        <end position="33"/>
    </location>
</feature>
<evidence type="ECO:0000313" key="15">
    <source>
        <dbReference type="EMBL" id="PMD38557.1"/>
    </source>
</evidence>
<dbReference type="PANTHER" id="PTHR24305">
    <property type="entry name" value="CYTOCHROME P450"/>
    <property type="match status" value="1"/>
</dbReference>
<name>A0A2J6RJ89_HYAVF</name>
<evidence type="ECO:0000256" key="4">
    <source>
        <dbReference type="ARBA" id="ARBA00022617"/>
    </source>
</evidence>
<evidence type="ECO:0000256" key="10">
    <source>
        <dbReference type="ARBA" id="ARBA00023033"/>
    </source>
</evidence>
<keyword evidence="8 13" id="KW-0560">Oxidoreductase</keyword>
<dbReference type="GO" id="GO:0004497">
    <property type="term" value="F:monooxygenase activity"/>
    <property type="evidence" value="ECO:0007669"/>
    <property type="project" value="UniProtKB-KW"/>
</dbReference>
<keyword evidence="16" id="KW-1185">Reference proteome</keyword>
<dbReference type="GO" id="GO:0016705">
    <property type="term" value="F:oxidoreductase activity, acting on paired donors, with incorporation or reduction of molecular oxygen"/>
    <property type="evidence" value="ECO:0007669"/>
    <property type="project" value="InterPro"/>
</dbReference>
<evidence type="ECO:0000256" key="7">
    <source>
        <dbReference type="ARBA" id="ARBA00022989"/>
    </source>
</evidence>
<keyword evidence="9 12" id="KW-0408">Iron</keyword>
<feature type="binding site" description="axial binding residue" evidence="12">
    <location>
        <position position="451"/>
    </location>
    <ligand>
        <name>heme</name>
        <dbReference type="ChEBI" id="CHEBI:30413"/>
    </ligand>
    <ligandPart>
        <name>Fe</name>
        <dbReference type="ChEBI" id="CHEBI:18248"/>
    </ligandPart>
</feature>
<dbReference type="PANTHER" id="PTHR24305:SF157">
    <property type="entry name" value="N-ACETYLTRYPTOPHAN 6-HYDROXYLASE IVOC-RELATED"/>
    <property type="match status" value="1"/>
</dbReference>
<dbReference type="GO" id="GO:0020037">
    <property type="term" value="F:heme binding"/>
    <property type="evidence" value="ECO:0007669"/>
    <property type="project" value="InterPro"/>
</dbReference>
<dbReference type="InterPro" id="IPR050121">
    <property type="entry name" value="Cytochrome_P450_monoxygenase"/>
</dbReference>
<dbReference type="PRINTS" id="PR00463">
    <property type="entry name" value="EP450I"/>
</dbReference>
<reference evidence="15 16" key="1">
    <citation type="submission" date="2016-04" db="EMBL/GenBank/DDBJ databases">
        <title>A degradative enzymes factory behind the ericoid mycorrhizal symbiosis.</title>
        <authorList>
            <consortium name="DOE Joint Genome Institute"/>
            <person name="Martino E."/>
            <person name="Morin E."/>
            <person name="Grelet G."/>
            <person name="Kuo A."/>
            <person name="Kohler A."/>
            <person name="Daghino S."/>
            <person name="Barry K."/>
            <person name="Choi C."/>
            <person name="Cichocki N."/>
            <person name="Clum A."/>
            <person name="Copeland A."/>
            <person name="Hainaut M."/>
            <person name="Haridas S."/>
            <person name="Labutti K."/>
            <person name="Lindquist E."/>
            <person name="Lipzen A."/>
            <person name="Khouja H.-R."/>
            <person name="Murat C."/>
            <person name="Ohm R."/>
            <person name="Olson A."/>
            <person name="Spatafora J."/>
            <person name="Veneault-Fourrey C."/>
            <person name="Henrissat B."/>
            <person name="Grigoriev I."/>
            <person name="Martin F."/>
            <person name="Perotto S."/>
        </authorList>
    </citation>
    <scope>NUCLEOTIDE SEQUENCE [LARGE SCALE GENOMIC DNA]</scope>
    <source>
        <strain evidence="15 16">F</strain>
    </source>
</reference>
<dbReference type="SUPFAM" id="SSF48264">
    <property type="entry name" value="Cytochrome P450"/>
    <property type="match status" value="1"/>
</dbReference>
<dbReference type="InterPro" id="IPR002401">
    <property type="entry name" value="Cyt_P450_E_grp-I"/>
</dbReference>
<evidence type="ECO:0000256" key="6">
    <source>
        <dbReference type="ARBA" id="ARBA00022723"/>
    </source>
</evidence>
<comment type="cofactor">
    <cofactor evidence="1 12">
        <name>heme</name>
        <dbReference type="ChEBI" id="CHEBI:30413"/>
    </cofactor>
</comment>
<evidence type="ECO:0000256" key="14">
    <source>
        <dbReference type="SAM" id="Phobius"/>
    </source>
</evidence>
<organism evidence="15 16">
    <name type="scientific">Hyaloscypha variabilis (strain UAMH 11265 / GT02V1 / F)</name>
    <name type="common">Meliniomyces variabilis</name>
    <dbReference type="NCBI Taxonomy" id="1149755"/>
    <lineage>
        <taxon>Eukaryota</taxon>
        <taxon>Fungi</taxon>
        <taxon>Dikarya</taxon>
        <taxon>Ascomycota</taxon>
        <taxon>Pezizomycotina</taxon>
        <taxon>Leotiomycetes</taxon>
        <taxon>Helotiales</taxon>
        <taxon>Hyaloscyphaceae</taxon>
        <taxon>Hyaloscypha</taxon>
        <taxon>Hyaloscypha variabilis</taxon>
    </lineage>
</organism>
<dbReference type="FunFam" id="1.10.630.10:FF:000069">
    <property type="entry name" value="Cytochrome P450, putative (Eurofung)"/>
    <property type="match status" value="1"/>
</dbReference>
<dbReference type="GO" id="GO:0016020">
    <property type="term" value="C:membrane"/>
    <property type="evidence" value="ECO:0007669"/>
    <property type="project" value="UniProtKB-SubCell"/>
</dbReference>
<comment type="subcellular location">
    <subcellularLocation>
        <location evidence="2">Membrane</location>
        <topology evidence="2">Single-pass membrane protein</topology>
    </subcellularLocation>
</comment>
<dbReference type="PRINTS" id="PR00385">
    <property type="entry name" value="P450"/>
</dbReference>
<dbReference type="EMBL" id="KZ613948">
    <property type="protein sequence ID" value="PMD38557.1"/>
    <property type="molecule type" value="Genomic_DNA"/>
</dbReference>
<dbReference type="OrthoDB" id="3945418at2759"/>
<dbReference type="AlphaFoldDB" id="A0A2J6RJ89"/>
<dbReference type="Gene3D" id="1.10.630.10">
    <property type="entry name" value="Cytochrome P450"/>
    <property type="match status" value="1"/>
</dbReference>
<keyword evidence="4 12" id="KW-0349">Heme</keyword>
<evidence type="ECO:0000256" key="5">
    <source>
        <dbReference type="ARBA" id="ARBA00022692"/>
    </source>
</evidence>